<comment type="subcellular location">
    <subcellularLocation>
        <location evidence="2">Chromosome</location>
    </subcellularLocation>
    <subcellularLocation>
        <location evidence="3">Cytoplasm</location>
    </subcellularLocation>
    <subcellularLocation>
        <location evidence="1">Nucleus</location>
    </subcellularLocation>
</comment>
<evidence type="ECO:0000313" key="11">
    <source>
        <dbReference type="Ensembl" id="ENSPKIP00000039908.1"/>
    </source>
</evidence>
<keyword evidence="8" id="KW-0539">Nucleus</keyword>
<dbReference type="PANTHER" id="PTHR16308:SF19">
    <property type="entry name" value="UBIQUITIN-ASSOCIATED PROTEIN 2"/>
    <property type="match status" value="1"/>
</dbReference>
<dbReference type="PANTHER" id="PTHR16308">
    <property type="entry name" value="UBIQUITIN ASSOCIATED PROTEIN 2-LIKE/LINGERER"/>
    <property type="match status" value="1"/>
</dbReference>
<feature type="region of interest" description="Disordered" evidence="9">
    <location>
        <begin position="62"/>
        <end position="122"/>
    </location>
</feature>
<feature type="compositionally biased region" description="Basic and acidic residues" evidence="9">
    <location>
        <begin position="78"/>
        <end position="113"/>
    </location>
</feature>
<dbReference type="Gene3D" id="1.10.8.10">
    <property type="entry name" value="DNA helicase RuvA subunit, C-terminal domain"/>
    <property type="match status" value="1"/>
</dbReference>
<proteinExistence type="predicted"/>
<dbReference type="GO" id="GO:0005694">
    <property type="term" value="C:chromosome"/>
    <property type="evidence" value="ECO:0007669"/>
    <property type="project" value="UniProtKB-SubCell"/>
</dbReference>
<keyword evidence="6" id="KW-0963">Cytoplasm</keyword>
<dbReference type="AlphaFoldDB" id="A0A3B3TBV8"/>
<dbReference type="CDD" id="cd14277">
    <property type="entry name" value="UBA_UBP2_like"/>
    <property type="match status" value="1"/>
</dbReference>
<reference evidence="11" key="2">
    <citation type="submission" date="2025-09" db="UniProtKB">
        <authorList>
            <consortium name="Ensembl"/>
        </authorList>
    </citation>
    <scope>IDENTIFICATION</scope>
</reference>
<dbReference type="Proteomes" id="UP000261540">
    <property type="component" value="Unplaced"/>
</dbReference>
<dbReference type="Ensembl" id="ENSPKIT00000020921.1">
    <property type="protein sequence ID" value="ENSPKIP00000039908.1"/>
    <property type="gene ID" value="ENSPKIG00000017018.1"/>
</dbReference>
<dbReference type="GO" id="GO:0005634">
    <property type="term" value="C:nucleus"/>
    <property type="evidence" value="ECO:0007669"/>
    <property type="project" value="UniProtKB-SubCell"/>
</dbReference>
<evidence type="ECO:0000256" key="4">
    <source>
        <dbReference type="ARBA" id="ARBA00022454"/>
    </source>
</evidence>
<evidence type="ECO:0000256" key="7">
    <source>
        <dbReference type="ARBA" id="ARBA00022553"/>
    </source>
</evidence>
<evidence type="ECO:0000259" key="10">
    <source>
        <dbReference type="SMART" id="SM00165"/>
    </source>
</evidence>
<protein>
    <submittedName>
        <fullName evidence="11">Ubiquitin associated protein 2a</fullName>
    </submittedName>
</protein>
<evidence type="ECO:0000256" key="3">
    <source>
        <dbReference type="ARBA" id="ARBA00004496"/>
    </source>
</evidence>
<keyword evidence="7" id="KW-0597">Phosphoprotein</keyword>
<accession>A0A3B3TBV8</accession>
<dbReference type="SMART" id="SM00165">
    <property type="entry name" value="UBA"/>
    <property type="match status" value="1"/>
</dbReference>
<evidence type="ECO:0000256" key="9">
    <source>
        <dbReference type="SAM" id="MobiDB-lite"/>
    </source>
</evidence>
<reference evidence="11" key="1">
    <citation type="submission" date="2025-08" db="UniProtKB">
        <authorList>
            <consortium name="Ensembl"/>
        </authorList>
    </citation>
    <scope>IDENTIFICATION</scope>
</reference>
<evidence type="ECO:0000313" key="12">
    <source>
        <dbReference type="Proteomes" id="UP000261540"/>
    </source>
</evidence>
<keyword evidence="4" id="KW-0158">Chromosome</keyword>
<evidence type="ECO:0000256" key="2">
    <source>
        <dbReference type="ARBA" id="ARBA00004286"/>
    </source>
</evidence>
<dbReference type="InterPro" id="IPR009060">
    <property type="entry name" value="UBA-like_sf"/>
</dbReference>
<dbReference type="InterPro" id="IPR015940">
    <property type="entry name" value="UBA"/>
</dbReference>
<dbReference type="FunFam" id="1.10.8.10:FF:000004">
    <property type="entry name" value="ubiquitin-associated protein 2-like isoform X1"/>
    <property type="match status" value="1"/>
</dbReference>
<dbReference type="GeneTree" id="ENSGT00390000003453"/>
<evidence type="ECO:0000256" key="5">
    <source>
        <dbReference type="ARBA" id="ARBA00022481"/>
    </source>
</evidence>
<organism evidence="11 12">
    <name type="scientific">Paramormyrops kingsleyae</name>
    <dbReference type="NCBI Taxonomy" id="1676925"/>
    <lineage>
        <taxon>Eukaryota</taxon>
        <taxon>Metazoa</taxon>
        <taxon>Chordata</taxon>
        <taxon>Craniata</taxon>
        <taxon>Vertebrata</taxon>
        <taxon>Euteleostomi</taxon>
        <taxon>Actinopterygii</taxon>
        <taxon>Neopterygii</taxon>
        <taxon>Teleostei</taxon>
        <taxon>Osteoglossocephala</taxon>
        <taxon>Osteoglossomorpha</taxon>
        <taxon>Osteoglossiformes</taxon>
        <taxon>Mormyridae</taxon>
        <taxon>Paramormyrops</taxon>
    </lineage>
</organism>
<dbReference type="GO" id="GO:0061484">
    <property type="term" value="P:hematopoietic stem cell homeostasis"/>
    <property type="evidence" value="ECO:0007669"/>
    <property type="project" value="UniProtKB-ARBA"/>
</dbReference>
<feature type="domain" description="UBA" evidence="10">
    <location>
        <begin position="15"/>
        <end position="53"/>
    </location>
</feature>
<sequence>IQLAQMIYDTNDADFEDKIKQVIEVTGKNQDECVVALHDCKEDIIKAINFLLEGSSDVTSWETVGRRRVPGKESSSTENKENREKRMDKEASRGRGEANRRDRGANHSREGKAEGTMPKKSKLLRAAEAGCMNLLPESASGLFLGSWQNPLDDWAVEDWNEDVSV</sequence>
<dbReference type="GO" id="GO:0005737">
    <property type="term" value="C:cytoplasm"/>
    <property type="evidence" value="ECO:0007669"/>
    <property type="project" value="UniProtKB-SubCell"/>
</dbReference>
<name>A0A3B3TBV8_9TELE</name>
<keyword evidence="12" id="KW-1185">Reference proteome</keyword>
<dbReference type="InterPro" id="IPR051833">
    <property type="entry name" value="TC-DDR_regulator"/>
</dbReference>
<evidence type="ECO:0000256" key="8">
    <source>
        <dbReference type="ARBA" id="ARBA00023242"/>
    </source>
</evidence>
<dbReference type="SUPFAM" id="SSF46934">
    <property type="entry name" value="UBA-like"/>
    <property type="match status" value="1"/>
</dbReference>
<evidence type="ECO:0000256" key="1">
    <source>
        <dbReference type="ARBA" id="ARBA00004123"/>
    </source>
</evidence>
<keyword evidence="5" id="KW-0488">Methylation</keyword>
<evidence type="ECO:0000256" key="6">
    <source>
        <dbReference type="ARBA" id="ARBA00022490"/>
    </source>
</evidence>